<keyword evidence="3" id="KW-1185">Reference proteome</keyword>
<evidence type="ECO:0000313" key="2">
    <source>
        <dbReference type="EMBL" id="SMO58458.1"/>
    </source>
</evidence>
<evidence type="ECO:0000313" key="3">
    <source>
        <dbReference type="Proteomes" id="UP000317593"/>
    </source>
</evidence>
<evidence type="ECO:0000256" key="1">
    <source>
        <dbReference type="SAM" id="MobiDB-lite"/>
    </source>
</evidence>
<dbReference type="EMBL" id="FXTH01000006">
    <property type="protein sequence ID" value="SMO58458.1"/>
    <property type="molecule type" value="Genomic_DNA"/>
</dbReference>
<protein>
    <submittedName>
        <fullName evidence="2">Uncharacterized protein</fullName>
    </submittedName>
</protein>
<name>A0A521CG98_9BACT</name>
<sequence>MEELDHISPKDKMTFKEHYDNIHYALKKVSGKNGSTVSSDFSNQNQAPSSKLRAVY</sequence>
<dbReference type="Proteomes" id="UP000317593">
    <property type="component" value="Unassembled WGS sequence"/>
</dbReference>
<proteinExistence type="predicted"/>
<dbReference type="AlphaFoldDB" id="A0A521CG98"/>
<feature type="compositionally biased region" description="Polar residues" evidence="1">
    <location>
        <begin position="32"/>
        <end position="49"/>
    </location>
</feature>
<accession>A0A521CG98</accession>
<reference evidence="2 3" key="1">
    <citation type="submission" date="2017-05" db="EMBL/GenBank/DDBJ databases">
        <authorList>
            <person name="Varghese N."/>
            <person name="Submissions S."/>
        </authorList>
    </citation>
    <scope>NUCLEOTIDE SEQUENCE [LARGE SCALE GENOMIC DNA]</scope>
    <source>
        <strain evidence="2 3">DSM 21194</strain>
    </source>
</reference>
<feature type="region of interest" description="Disordered" evidence="1">
    <location>
        <begin position="31"/>
        <end position="56"/>
    </location>
</feature>
<organism evidence="2 3">
    <name type="scientific">Fodinibius sediminis</name>
    <dbReference type="NCBI Taxonomy" id="1214077"/>
    <lineage>
        <taxon>Bacteria</taxon>
        <taxon>Pseudomonadati</taxon>
        <taxon>Balneolota</taxon>
        <taxon>Balneolia</taxon>
        <taxon>Balneolales</taxon>
        <taxon>Balneolaceae</taxon>
        <taxon>Fodinibius</taxon>
    </lineage>
</organism>
<gene>
    <name evidence="2" type="ORF">SAMN06265218_10641</name>
</gene>
<dbReference type="RefSeq" id="WP_185958306.1">
    <property type="nucleotide sequence ID" value="NZ_FXTH01000006.1"/>
</dbReference>